<feature type="compositionally biased region" description="Basic residues" evidence="6">
    <location>
        <begin position="554"/>
        <end position="563"/>
    </location>
</feature>
<evidence type="ECO:0000256" key="2">
    <source>
        <dbReference type="ARBA" id="ARBA00022722"/>
    </source>
</evidence>
<dbReference type="PROSITE" id="PS50967">
    <property type="entry name" value="HRDC"/>
    <property type="match status" value="1"/>
</dbReference>
<dbReference type="GO" id="GO:0071036">
    <property type="term" value="P:nuclear polyadenylation-dependent snoRNA catabolic process"/>
    <property type="evidence" value="ECO:0007669"/>
    <property type="project" value="TreeGrafter"/>
</dbReference>
<dbReference type="GO" id="GO:0071035">
    <property type="term" value="P:nuclear polyadenylation-dependent rRNA catabolic process"/>
    <property type="evidence" value="ECO:0007669"/>
    <property type="project" value="TreeGrafter"/>
</dbReference>
<dbReference type="GO" id="GO:0071040">
    <property type="term" value="P:nuclear polyadenylation-dependent antisense transcript catabolic process"/>
    <property type="evidence" value="ECO:0007669"/>
    <property type="project" value="TreeGrafter"/>
</dbReference>
<sequence length="573" mass="65140">MVKKLKHSSEIAVDLEHHDYRTFSGFVCLMQVSNRDEDWIVDTLELRTELEVLNQVFTDPKIIKVFHGAYMDIIWLQRDFGLYVVNLFDTFHASSALGLPRRSLAYLLENYANFKTSKKYQLADWRIRPLPAPMVHYARADTHFLLNIFDSLRNQLLTSENGDQRMNKVLEESRITAAKRYEIPGLDPNSKISGHGPDGWEKQFGRDPSRHPKRMPIIKALFSWRDSVARREDESVRYVMPEHILQGLAVLAPTDAAGVLSVSNSIPLYVRSNAKTIAKVIKKAKELIDDSRSDDTNEQFRLSPVVDDFDNATNAEDNAYADVNENEEATVESSKLFQIAFASQRDLITHNIDNPRFELDSVSLLWGSSHNKTKLSWKVDSPEFINRQSILKNQLVLTVPVPPLNADGTVMNIDSPEEAEIVEDIPEHEYVEPKGETKIKSNSDILIVKSFGKNNNSASKRKTEGVTEDIIDLELEKEEDDGFEATKQQRKRAAKKAKTEGKEEEEFKAFDYTSAGSVLSNGMSKSDQRKAKKAKQKERKAFNPYGESEEGPKGAKKVFRPHGGRTMTFKSKR</sequence>
<comment type="subcellular location">
    <subcellularLocation>
        <location evidence="1">Nucleus</location>
    </subcellularLocation>
</comment>
<dbReference type="GO" id="GO:0071037">
    <property type="term" value="P:nuclear polyadenylation-dependent snRNA catabolic process"/>
    <property type="evidence" value="ECO:0007669"/>
    <property type="project" value="TreeGrafter"/>
</dbReference>
<keyword evidence="2" id="KW-0540">Nuclease</keyword>
<dbReference type="InterPro" id="IPR002121">
    <property type="entry name" value="HRDC_dom"/>
</dbReference>
<dbReference type="InterPro" id="IPR045092">
    <property type="entry name" value="Rrp6-like"/>
</dbReference>
<proteinExistence type="predicted"/>
<dbReference type="Gene3D" id="1.10.150.80">
    <property type="entry name" value="HRDC domain"/>
    <property type="match status" value="1"/>
</dbReference>
<organism evidence="8 9">
    <name type="scientific">Nadsonia fulvescens var. elongata DSM 6958</name>
    <dbReference type="NCBI Taxonomy" id="857566"/>
    <lineage>
        <taxon>Eukaryota</taxon>
        <taxon>Fungi</taxon>
        <taxon>Dikarya</taxon>
        <taxon>Ascomycota</taxon>
        <taxon>Saccharomycotina</taxon>
        <taxon>Dipodascomycetes</taxon>
        <taxon>Dipodascales</taxon>
        <taxon>Dipodascales incertae sedis</taxon>
        <taxon>Nadsonia</taxon>
    </lineage>
</organism>
<dbReference type="SUPFAM" id="SSF47819">
    <property type="entry name" value="HRDC-like"/>
    <property type="match status" value="1"/>
</dbReference>
<feature type="compositionally biased region" description="Basic and acidic residues" evidence="6">
    <location>
        <begin position="497"/>
        <end position="509"/>
    </location>
</feature>
<gene>
    <name evidence="8" type="ORF">NADFUDRAFT_80988</name>
</gene>
<dbReference type="PANTHER" id="PTHR12124:SF47">
    <property type="entry name" value="EXOSOME COMPONENT 10"/>
    <property type="match status" value="1"/>
</dbReference>
<dbReference type="FunFam" id="1.10.150.80:FF:000001">
    <property type="entry name" value="Putative exosome component 10"/>
    <property type="match status" value="1"/>
</dbReference>
<name>A0A1E3PRC2_9ASCO</name>
<reference evidence="8 9" key="1">
    <citation type="journal article" date="2016" name="Proc. Natl. Acad. Sci. U.S.A.">
        <title>Comparative genomics of biotechnologically important yeasts.</title>
        <authorList>
            <person name="Riley R."/>
            <person name="Haridas S."/>
            <person name="Wolfe K.H."/>
            <person name="Lopes M.R."/>
            <person name="Hittinger C.T."/>
            <person name="Goeker M."/>
            <person name="Salamov A.A."/>
            <person name="Wisecaver J.H."/>
            <person name="Long T.M."/>
            <person name="Calvey C.H."/>
            <person name="Aerts A.L."/>
            <person name="Barry K.W."/>
            <person name="Choi C."/>
            <person name="Clum A."/>
            <person name="Coughlan A.Y."/>
            <person name="Deshpande S."/>
            <person name="Douglass A.P."/>
            <person name="Hanson S.J."/>
            <person name="Klenk H.-P."/>
            <person name="LaButti K.M."/>
            <person name="Lapidus A."/>
            <person name="Lindquist E.A."/>
            <person name="Lipzen A.M."/>
            <person name="Meier-Kolthoff J.P."/>
            <person name="Ohm R.A."/>
            <person name="Otillar R.P."/>
            <person name="Pangilinan J.L."/>
            <person name="Peng Y."/>
            <person name="Rokas A."/>
            <person name="Rosa C.A."/>
            <person name="Scheuner C."/>
            <person name="Sibirny A.A."/>
            <person name="Slot J.C."/>
            <person name="Stielow J.B."/>
            <person name="Sun H."/>
            <person name="Kurtzman C.P."/>
            <person name="Blackwell M."/>
            <person name="Grigoriev I.V."/>
            <person name="Jeffries T.W."/>
        </authorList>
    </citation>
    <scope>NUCLEOTIDE SEQUENCE [LARGE SCALE GENOMIC DNA]</scope>
    <source>
        <strain evidence="8 9">DSM 6958</strain>
    </source>
</reference>
<dbReference type="InterPro" id="IPR002562">
    <property type="entry name" value="3'-5'_exonuclease_dom"/>
</dbReference>
<evidence type="ECO:0000313" key="9">
    <source>
        <dbReference type="Proteomes" id="UP000095009"/>
    </source>
</evidence>
<evidence type="ECO:0000256" key="3">
    <source>
        <dbReference type="ARBA" id="ARBA00022801"/>
    </source>
</evidence>
<keyword evidence="3" id="KW-0378">Hydrolase</keyword>
<dbReference type="InterPro" id="IPR044876">
    <property type="entry name" value="HRDC_dom_sf"/>
</dbReference>
<dbReference type="GO" id="GO:0000176">
    <property type="term" value="C:nuclear exosome (RNase complex)"/>
    <property type="evidence" value="ECO:0007669"/>
    <property type="project" value="TreeGrafter"/>
</dbReference>
<dbReference type="SUPFAM" id="SSF53098">
    <property type="entry name" value="Ribonuclease H-like"/>
    <property type="match status" value="1"/>
</dbReference>
<dbReference type="GO" id="GO:0071038">
    <property type="term" value="P:TRAMP-dependent tRNA surveillance pathway"/>
    <property type="evidence" value="ECO:0007669"/>
    <property type="project" value="TreeGrafter"/>
</dbReference>
<dbReference type="CDD" id="cd06147">
    <property type="entry name" value="Rrp6p_like_exo"/>
    <property type="match status" value="1"/>
</dbReference>
<dbReference type="InterPro" id="IPR049559">
    <property type="entry name" value="Rrp6p-like_exo"/>
</dbReference>
<dbReference type="GO" id="GO:0000467">
    <property type="term" value="P:exonucleolytic trimming to generate mature 3'-end of 5.8S rRNA from tricistronic rRNA transcript (SSU-rRNA, 5.8S rRNA, LSU-rRNA)"/>
    <property type="evidence" value="ECO:0007669"/>
    <property type="project" value="InterPro"/>
</dbReference>
<dbReference type="GO" id="GO:0000175">
    <property type="term" value="F:3'-5'-RNA exonuclease activity"/>
    <property type="evidence" value="ECO:0007669"/>
    <property type="project" value="InterPro"/>
</dbReference>
<dbReference type="InterPro" id="IPR010997">
    <property type="entry name" value="HRDC-like_sf"/>
</dbReference>
<dbReference type="GO" id="GO:0005730">
    <property type="term" value="C:nucleolus"/>
    <property type="evidence" value="ECO:0007669"/>
    <property type="project" value="TreeGrafter"/>
</dbReference>
<evidence type="ECO:0000256" key="5">
    <source>
        <dbReference type="ARBA" id="ARBA00023242"/>
    </source>
</evidence>
<evidence type="ECO:0000256" key="6">
    <source>
        <dbReference type="SAM" id="MobiDB-lite"/>
    </source>
</evidence>
<dbReference type="Pfam" id="PF00570">
    <property type="entry name" value="HRDC"/>
    <property type="match status" value="1"/>
</dbReference>
<keyword evidence="9" id="KW-1185">Reference proteome</keyword>
<evidence type="ECO:0000256" key="4">
    <source>
        <dbReference type="ARBA" id="ARBA00022839"/>
    </source>
</evidence>
<dbReference type="OrthoDB" id="2250022at2759"/>
<dbReference type="STRING" id="857566.A0A1E3PRC2"/>
<dbReference type="AlphaFoldDB" id="A0A1E3PRC2"/>
<dbReference type="SMART" id="SM00341">
    <property type="entry name" value="HRDC"/>
    <property type="match status" value="1"/>
</dbReference>
<keyword evidence="5" id="KW-0539">Nucleus</keyword>
<dbReference type="Proteomes" id="UP000095009">
    <property type="component" value="Unassembled WGS sequence"/>
</dbReference>
<feature type="domain" description="HRDC" evidence="7">
    <location>
        <begin position="211"/>
        <end position="291"/>
    </location>
</feature>
<evidence type="ECO:0000313" key="8">
    <source>
        <dbReference type="EMBL" id="ODQ67848.1"/>
    </source>
</evidence>
<dbReference type="GO" id="GO:0000166">
    <property type="term" value="F:nucleotide binding"/>
    <property type="evidence" value="ECO:0007669"/>
    <property type="project" value="InterPro"/>
</dbReference>
<dbReference type="EMBL" id="KV454406">
    <property type="protein sequence ID" value="ODQ67848.1"/>
    <property type="molecule type" value="Genomic_DNA"/>
</dbReference>
<dbReference type="SMART" id="SM00474">
    <property type="entry name" value="35EXOc"/>
    <property type="match status" value="1"/>
</dbReference>
<evidence type="ECO:0000256" key="1">
    <source>
        <dbReference type="ARBA" id="ARBA00004123"/>
    </source>
</evidence>
<dbReference type="InterPro" id="IPR012337">
    <property type="entry name" value="RNaseH-like_sf"/>
</dbReference>
<keyword evidence="4" id="KW-0269">Exonuclease</keyword>
<dbReference type="InterPro" id="IPR036397">
    <property type="entry name" value="RNaseH_sf"/>
</dbReference>
<dbReference type="GO" id="GO:0003727">
    <property type="term" value="F:single-stranded RNA binding"/>
    <property type="evidence" value="ECO:0007669"/>
    <property type="project" value="TreeGrafter"/>
</dbReference>
<dbReference type="GO" id="GO:0071051">
    <property type="term" value="P:poly(A)-dependent snoRNA 3'-end processing"/>
    <property type="evidence" value="ECO:0007669"/>
    <property type="project" value="TreeGrafter"/>
</dbReference>
<dbReference type="Gene3D" id="3.30.420.10">
    <property type="entry name" value="Ribonuclease H-like superfamily/Ribonuclease H"/>
    <property type="match status" value="1"/>
</dbReference>
<evidence type="ECO:0000259" key="7">
    <source>
        <dbReference type="PROSITE" id="PS50967"/>
    </source>
</evidence>
<dbReference type="GO" id="GO:0071044">
    <property type="term" value="P:histone mRNA catabolic process"/>
    <property type="evidence" value="ECO:0007669"/>
    <property type="project" value="TreeGrafter"/>
</dbReference>
<accession>A0A1E3PRC2</accession>
<dbReference type="PANTHER" id="PTHR12124">
    <property type="entry name" value="POLYMYOSITIS/SCLERODERMA AUTOANTIGEN-RELATED"/>
    <property type="match status" value="1"/>
</dbReference>
<feature type="region of interest" description="Disordered" evidence="6">
    <location>
        <begin position="478"/>
        <end position="573"/>
    </location>
</feature>
<dbReference type="Pfam" id="PF01612">
    <property type="entry name" value="DNA_pol_A_exo1"/>
    <property type="match status" value="1"/>
</dbReference>
<dbReference type="GO" id="GO:0071039">
    <property type="term" value="P:nuclear polyadenylation-dependent CUT catabolic process"/>
    <property type="evidence" value="ECO:0007669"/>
    <property type="project" value="TreeGrafter"/>
</dbReference>
<protein>
    <recommendedName>
        <fullName evidence="7">HRDC domain-containing protein</fullName>
    </recommendedName>
</protein>
<feature type="compositionally biased region" description="Polar residues" evidence="6">
    <location>
        <begin position="514"/>
        <end position="523"/>
    </location>
</feature>